<dbReference type="AlphaFoldDB" id="A0A1J4MEA7"/>
<keyword evidence="3" id="KW-0808">Transferase</keyword>
<keyword evidence="3" id="KW-0418">Kinase</keyword>
<dbReference type="GO" id="GO:0005737">
    <property type="term" value="C:cytoplasm"/>
    <property type="evidence" value="ECO:0007669"/>
    <property type="project" value="TreeGrafter"/>
</dbReference>
<accession>A0A1J4MEA7</accession>
<dbReference type="GO" id="GO:0004674">
    <property type="term" value="F:protein serine/threonine kinase activity"/>
    <property type="evidence" value="ECO:0007669"/>
    <property type="project" value="TreeGrafter"/>
</dbReference>
<dbReference type="RefSeq" id="XP_067066573.1">
    <property type="nucleotide sequence ID" value="XM_067212850.1"/>
</dbReference>
<feature type="domain" description="Protein kinase" evidence="2">
    <location>
        <begin position="882"/>
        <end position="1160"/>
    </location>
</feature>
<evidence type="ECO:0000313" key="3">
    <source>
        <dbReference type="EMBL" id="OII71205.1"/>
    </source>
</evidence>
<dbReference type="GO" id="GO:0005634">
    <property type="term" value="C:nucleus"/>
    <property type="evidence" value="ECO:0007669"/>
    <property type="project" value="TreeGrafter"/>
</dbReference>
<protein>
    <submittedName>
        <fullName evidence="3">Protein kinase domain-containing protein</fullName>
    </submittedName>
</protein>
<dbReference type="InterPro" id="IPR008271">
    <property type="entry name" value="Ser/Thr_kinase_AS"/>
</dbReference>
<dbReference type="InterPro" id="IPR000719">
    <property type="entry name" value="Prot_kinase_dom"/>
</dbReference>
<dbReference type="SMART" id="SM00220">
    <property type="entry name" value="S_TKc"/>
    <property type="match status" value="1"/>
</dbReference>
<dbReference type="PROSITE" id="PS50011">
    <property type="entry name" value="PROTEIN_KINASE_DOM"/>
    <property type="match status" value="1"/>
</dbReference>
<evidence type="ECO:0000259" key="2">
    <source>
        <dbReference type="PROSITE" id="PS50011"/>
    </source>
</evidence>
<dbReference type="GeneID" id="92366805"/>
<organism evidence="3 4">
    <name type="scientific">Cryptosporidium andersoni</name>
    <dbReference type="NCBI Taxonomy" id="117008"/>
    <lineage>
        <taxon>Eukaryota</taxon>
        <taxon>Sar</taxon>
        <taxon>Alveolata</taxon>
        <taxon>Apicomplexa</taxon>
        <taxon>Conoidasida</taxon>
        <taxon>Coccidia</taxon>
        <taxon>Eucoccidiorida</taxon>
        <taxon>Eimeriorina</taxon>
        <taxon>Cryptosporidiidae</taxon>
        <taxon>Cryptosporidium</taxon>
    </lineage>
</organism>
<name>A0A1J4MEA7_9CRYT</name>
<keyword evidence="4" id="KW-1185">Reference proteome</keyword>
<dbReference type="GO" id="GO:0005524">
    <property type="term" value="F:ATP binding"/>
    <property type="evidence" value="ECO:0007669"/>
    <property type="project" value="InterPro"/>
</dbReference>
<dbReference type="OrthoDB" id="10252354at2759"/>
<reference evidence="3 4" key="1">
    <citation type="submission" date="2016-10" db="EMBL/GenBank/DDBJ databases">
        <title>Reductive evolution of mitochondrial metabolism and differential evolution of invasion-related proteins in Cryptosporidium.</title>
        <authorList>
            <person name="Liu S."/>
            <person name="Roellig D.M."/>
            <person name="Guo Y."/>
            <person name="Li N."/>
            <person name="Frace M.A."/>
            <person name="Tang K."/>
            <person name="Zhang L."/>
            <person name="Feng Y."/>
            <person name="Xiao L."/>
        </authorList>
    </citation>
    <scope>NUCLEOTIDE SEQUENCE [LARGE SCALE GENOMIC DNA]</scope>
    <source>
        <strain evidence="3">30847</strain>
    </source>
</reference>
<dbReference type="VEuPathDB" id="CryptoDB:cand_026210"/>
<gene>
    <name evidence="3" type="ORF">cand_026210</name>
</gene>
<dbReference type="PANTHER" id="PTHR44167">
    <property type="entry name" value="OVARIAN-SPECIFIC SERINE/THREONINE-PROTEIN KINASE LOK-RELATED"/>
    <property type="match status" value="1"/>
</dbReference>
<dbReference type="InterPro" id="IPR011009">
    <property type="entry name" value="Kinase-like_dom_sf"/>
</dbReference>
<sequence>MNDTSNNMTSKLGESRGGYYTARRTDIKKLTQVLGNEKATQAVIWKKNTSSVYCNENMKSNGEMQVKSQKSDYGGTFTLKTIANNFMSFFGYGSEQESGKSSPSDIKIQVRRQQQKKSTLTSRSLVSVAVATDVEDNGCKDYRDNNRRKIKDNLYCKSSRDNISSQTNLNNPYMYIDKHVEVVNDRLDELSNLKTIKHSGSNVNYKKVSSNKPIVAHISGKPVHAKYIISKDNLSMAGVSNAPLFTPSPTLQYRNIAPTPIAYNTPLITHRVVPHILPEISNSKKGHVRQKTIYSHENIPVQKNMFIPSIHQSQYIQSQTPLVTYRGFNYDKQFCSMEVLPVMNHSKTEYSIPYIETNSDGDLTITQGELSSLGSSNNTLRSDRNPDENLNYPEMIKYKVCNSLENKIDNENLNKTRNNTILTAGNNKTVNNIKDVKIDKNNKIIRDGKITCNDSDEMGIVHFDGSGNFKITSNTKKAVSLEEFTHVQNVRTSSSSIKAGNTQENGSSSSYKNCIKTTIDDLTYRSDVSEEKKDGSKVVNMFIPQASPIINCRSTLDYLVTPMVRYRDINNSSKVYTIPPQLQRSNEAVNLNIYDEIGNSVNNTKYINNSSHYNTLNSDINSSIYQITNQHYFMNPNECYEVVYTPVAPLLIIPHSGNNNLFSCENSNPCQVMGDLTGNHLINSGIGFVPDDLNLQSEINKLGSSVEVTNQVSCGISNNVNNGPQSNSKTTTCTSTGSNNVPNSSLNNQQIPAIILTTNNTSQKVVGCMKPEGVVYRNLNCVVNGINSKVANVGKKSTKDYQTNIELGTGGHQNRQKVYVRRMHQYLADPRNFPVLPKELSINDIRFLTKISNNNQNVKNINRTSIDETNVTKIKGSELRPGMEWDNINRGTFCTVYKAEYNKEIVAVKCPQRKLHNADPLMSRYRCYIEWKLLDRCNCHPNILNLIGGIRLDEYEIWLVTEYVKTGDLFKLIHGSNQRSKVLMENSEYKFKVIYQLADAIRFLHSLSPKIVHKDLKSNNILVDEDFNIRICDFGDAEELHYNTITCCTAVTWQYAPPEIVGCSDPARPNTNANEKVDVWSMGCIFLEILCKRTPLQHILDNILDTSKHHSALYKIIHSNKIEQELKIPPLPDTLYNLITMCLRSNPDIRASSQEVFDYLVNNKDKIKKQLNYLSQYKLYNSGNSLKSNQNILIKNIDNIHITKRSSRRDYGVI</sequence>
<dbReference type="Proteomes" id="UP000186804">
    <property type="component" value="Unassembled WGS sequence"/>
</dbReference>
<dbReference type="EMBL" id="LRBS01000124">
    <property type="protein sequence ID" value="OII71205.1"/>
    <property type="molecule type" value="Genomic_DNA"/>
</dbReference>
<dbReference type="Pfam" id="PF00069">
    <property type="entry name" value="Pkinase"/>
    <property type="match status" value="1"/>
</dbReference>
<dbReference type="GO" id="GO:0044773">
    <property type="term" value="P:mitotic DNA damage checkpoint signaling"/>
    <property type="evidence" value="ECO:0007669"/>
    <property type="project" value="TreeGrafter"/>
</dbReference>
<evidence type="ECO:0000313" key="4">
    <source>
        <dbReference type="Proteomes" id="UP000186804"/>
    </source>
</evidence>
<evidence type="ECO:0000256" key="1">
    <source>
        <dbReference type="SAM" id="MobiDB-lite"/>
    </source>
</evidence>
<dbReference type="Gene3D" id="1.10.510.10">
    <property type="entry name" value="Transferase(Phosphotransferase) domain 1"/>
    <property type="match status" value="1"/>
</dbReference>
<proteinExistence type="predicted"/>
<comment type="caution">
    <text evidence="3">The sequence shown here is derived from an EMBL/GenBank/DDBJ whole genome shotgun (WGS) entry which is preliminary data.</text>
</comment>
<feature type="region of interest" description="Disordered" evidence="1">
    <location>
        <begin position="491"/>
        <end position="510"/>
    </location>
</feature>
<dbReference type="PROSITE" id="PS00108">
    <property type="entry name" value="PROTEIN_KINASE_ST"/>
    <property type="match status" value="1"/>
</dbReference>
<dbReference type="PANTHER" id="PTHR44167:SF24">
    <property type="entry name" value="SERINE_THREONINE-PROTEIN KINASE CHK2"/>
    <property type="match status" value="1"/>
</dbReference>
<feature type="region of interest" description="Disordered" evidence="1">
    <location>
        <begin position="719"/>
        <end position="744"/>
    </location>
</feature>
<dbReference type="SUPFAM" id="SSF56112">
    <property type="entry name" value="Protein kinase-like (PK-like)"/>
    <property type="match status" value="1"/>
</dbReference>